<protein>
    <recommendedName>
        <fullName evidence="2">Primase C-terminal 1 domain-containing protein</fullName>
    </recommendedName>
</protein>
<sequence>SKTINKEDLSGRGEHGQAPPCLQSMIAGGVPDGMRNEAMYAMTIYMRKRYSEDYRDHLLALNTEVFDPPLPDSEAKRTIKSASRRDYKYKCNEEPCKSLCNRELCLTLEYGIDADEIEGLTIESLQKITTEPATWLLKLENLPEMELTSVQLISFPRVKLAMVEKLSLLPKITIKQDIWERAIGKWIETAENIDVPDEASIPGIIRAELIEFLKEADLNSKGDDLEDREHIARGVPVVQMYNGSRVVFFKLLDFSTFLKRKKREEIKGQPLYLALRKVNVGHTRIKIGGSAQPVWYIPIDSKGEVKIPGPKFEVEF</sequence>
<evidence type="ECO:0000313" key="3">
    <source>
        <dbReference type="EMBL" id="KKL06659.1"/>
    </source>
</evidence>
<dbReference type="SMART" id="SM00942">
    <property type="entry name" value="PriCT_1"/>
    <property type="match status" value="1"/>
</dbReference>
<comment type="caution">
    <text evidence="3">The sequence shown here is derived from an EMBL/GenBank/DDBJ whole genome shotgun (WGS) entry which is preliminary data.</text>
</comment>
<feature type="region of interest" description="Disordered" evidence="1">
    <location>
        <begin position="1"/>
        <end position="21"/>
    </location>
</feature>
<feature type="compositionally biased region" description="Basic and acidic residues" evidence="1">
    <location>
        <begin position="1"/>
        <end position="15"/>
    </location>
</feature>
<gene>
    <name evidence="3" type="ORF">LCGC14_2593830</name>
</gene>
<evidence type="ECO:0000259" key="2">
    <source>
        <dbReference type="SMART" id="SM00942"/>
    </source>
</evidence>
<reference evidence="3" key="1">
    <citation type="journal article" date="2015" name="Nature">
        <title>Complex archaea that bridge the gap between prokaryotes and eukaryotes.</title>
        <authorList>
            <person name="Spang A."/>
            <person name="Saw J.H."/>
            <person name="Jorgensen S.L."/>
            <person name="Zaremba-Niedzwiedzka K."/>
            <person name="Martijn J."/>
            <person name="Lind A.E."/>
            <person name="van Eijk R."/>
            <person name="Schleper C."/>
            <person name="Guy L."/>
            <person name="Ettema T.J."/>
        </authorList>
    </citation>
    <scope>NUCLEOTIDE SEQUENCE</scope>
</reference>
<dbReference type="Pfam" id="PF08708">
    <property type="entry name" value="PriCT_1"/>
    <property type="match status" value="1"/>
</dbReference>
<accession>A0A0F9AAT1</accession>
<dbReference type="InterPro" id="IPR014820">
    <property type="entry name" value="PriCT_1"/>
</dbReference>
<dbReference type="EMBL" id="LAZR01043615">
    <property type="protein sequence ID" value="KKL06659.1"/>
    <property type="molecule type" value="Genomic_DNA"/>
</dbReference>
<feature type="domain" description="Primase C-terminal 1" evidence="2">
    <location>
        <begin position="24"/>
        <end position="88"/>
    </location>
</feature>
<proteinExistence type="predicted"/>
<name>A0A0F9AAT1_9ZZZZ</name>
<feature type="non-terminal residue" evidence="3">
    <location>
        <position position="1"/>
    </location>
</feature>
<evidence type="ECO:0000256" key="1">
    <source>
        <dbReference type="SAM" id="MobiDB-lite"/>
    </source>
</evidence>
<organism evidence="3">
    <name type="scientific">marine sediment metagenome</name>
    <dbReference type="NCBI Taxonomy" id="412755"/>
    <lineage>
        <taxon>unclassified sequences</taxon>
        <taxon>metagenomes</taxon>
        <taxon>ecological metagenomes</taxon>
    </lineage>
</organism>
<dbReference type="AlphaFoldDB" id="A0A0F9AAT1"/>